<dbReference type="InterPro" id="IPR017900">
    <property type="entry name" value="4Fe4S_Fe_S_CS"/>
</dbReference>
<dbReference type="Gene3D" id="1.10.1060.10">
    <property type="entry name" value="Alpha-helical ferredoxin"/>
    <property type="match status" value="1"/>
</dbReference>
<dbReference type="InterPro" id="IPR009051">
    <property type="entry name" value="Helical_ferredxn"/>
</dbReference>
<evidence type="ECO:0000256" key="3">
    <source>
        <dbReference type="ARBA" id="ARBA00023014"/>
    </source>
</evidence>
<dbReference type="AlphaFoldDB" id="A0A919RXT2"/>
<evidence type="ECO:0000313" key="6">
    <source>
        <dbReference type="Proteomes" id="UP000679179"/>
    </source>
</evidence>
<feature type="domain" description="4Fe-4S ferredoxin-type" evidence="4">
    <location>
        <begin position="295"/>
        <end position="323"/>
    </location>
</feature>
<dbReference type="GO" id="GO:0046872">
    <property type="term" value="F:metal ion binding"/>
    <property type="evidence" value="ECO:0007669"/>
    <property type="project" value="UniProtKB-KW"/>
</dbReference>
<keyword evidence="1" id="KW-0479">Metal-binding</keyword>
<accession>A0A919RXT2</accession>
<name>A0A919RXT2_9CLOT</name>
<dbReference type="PROSITE" id="PS00198">
    <property type="entry name" value="4FE4S_FER_1"/>
    <property type="match status" value="1"/>
</dbReference>
<dbReference type="InterPro" id="IPR017896">
    <property type="entry name" value="4Fe4S_Fe-S-bd"/>
</dbReference>
<dbReference type="GO" id="GO:0051536">
    <property type="term" value="F:iron-sulfur cluster binding"/>
    <property type="evidence" value="ECO:0007669"/>
    <property type="project" value="UniProtKB-KW"/>
</dbReference>
<keyword evidence="3" id="KW-0411">Iron-sulfur</keyword>
<dbReference type="PANTHER" id="PTHR40447:SF1">
    <property type="entry name" value="ANAEROBIC SULFITE REDUCTASE SUBUNIT A"/>
    <property type="match status" value="1"/>
</dbReference>
<keyword evidence="6" id="KW-1185">Reference proteome</keyword>
<evidence type="ECO:0000256" key="2">
    <source>
        <dbReference type="ARBA" id="ARBA00023004"/>
    </source>
</evidence>
<dbReference type="PANTHER" id="PTHR40447">
    <property type="entry name" value="ANAEROBIC SULFITE REDUCTASE SUBUNIT A"/>
    <property type="match status" value="1"/>
</dbReference>
<organism evidence="5 6">
    <name type="scientific">Clostridium polyendosporum</name>
    <dbReference type="NCBI Taxonomy" id="69208"/>
    <lineage>
        <taxon>Bacteria</taxon>
        <taxon>Bacillati</taxon>
        <taxon>Bacillota</taxon>
        <taxon>Clostridia</taxon>
        <taxon>Eubacteriales</taxon>
        <taxon>Clostridiaceae</taxon>
        <taxon>Clostridium</taxon>
    </lineage>
</organism>
<dbReference type="Pfam" id="PF17179">
    <property type="entry name" value="Fer4_22"/>
    <property type="match status" value="1"/>
</dbReference>
<protein>
    <submittedName>
        <fullName evidence="5">Anaerobic sulfite reductase subunit A</fullName>
    </submittedName>
</protein>
<comment type="caution">
    <text evidence="5">The sequence shown here is derived from an EMBL/GenBank/DDBJ whole genome shotgun (WGS) entry which is preliminary data.</text>
</comment>
<dbReference type="SUPFAM" id="SSF46548">
    <property type="entry name" value="alpha-helical ferredoxin"/>
    <property type="match status" value="1"/>
</dbReference>
<evidence type="ECO:0000256" key="1">
    <source>
        <dbReference type="ARBA" id="ARBA00022723"/>
    </source>
</evidence>
<evidence type="ECO:0000313" key="5">
    <source>
        <dbReference type="EMBL" id="GIM27508.1"/>
    </source>
</evidence>
<dbReference type="RefSeq" id="WP_212902265.1">
    <property type="nucleotide sequence ID" value="NZ_BOPZ01000001.1"/>
</dbReference>
<dbReference type="InterPro" id="IPR014259">
    <property type="entry name" value="Sulphite_reductase_A"/>
</dbReference>
<dbReference type="Proteomes" id="UP000679179">
    <property type="component" value="Unassembled WGS sequence"/>
</dbReference>
<evidence type="ECO:0000259" key="4">
    <source>
        <dbReference type="PROSITE" id="PS51379"/>
    </source>
</evidence>
<dbReference type="PROSITE" id="PS51379">
    <property type="entry name" value="4FE4S_FER_2"/>
    <property type="match status" value="2"/>
</dbReference>
<gene>
    <name evidence="5" type="primary">asrA</name>
    <name evidence="5" type="ORF">CPJCM30710_01740</name>
</gene>
<dbReference type="NCBIfam" id="TIGR02910">
    <property type="entry name" value="sulfite_red_A"/>
    <property type="match status" value="1"/>
</dbReference>
<reference evidence="5" key="1">
    <citation type="submission" date="2021-03" db="EMBL/GenBank/DDBJ databases">
        <title>Taxonomic study of Clostridium polyendosporum from meadow-gley soil under rice.</title>
        <authorList>
            <person name="Kobayashi H."/>
            <person name="Tanizawa Y."/>
            <person name="Yagura M."/>
        </authorList>
    </citation>
    <scope>NUCLEOTIDE SEQUENCE</scope>
    <source>
        <strain evidence="5">JCM 30710</strain>
    </source>
</reference>
<feature type="domain" description="4Fe-4S ferredoxin-type" evidence="4">
    <location>
        <begin position="213"/>
        <end position="244"/>
    </location>
</feature>
<proteinExistence type="predicted"/>
<keyword evidence="2" id="KW-0408">Iron</keyword>
<sequence>MGFKLTVEDFNQFLSSVSKDYKVYAPKVLEGKGTFSDTDVVRYSEIEDVREIEFKTKSAFSYKEVLLPITQTLFYFTEDQWIEPKKEEKGALILLRSCDMHSLRRIDDIYLRNGFEDPYYKALREKVKFVLIGCEKSFDNCFCVSMGTNKTDEHDAYIKVDGDMVYFDVKDAAIEQYFADLSKEEVEITLDFVEENQTKVNIPANLDLKVMNSSMWKEYSERCIACGRCNFVCPTCTCFTMQDIFYKDNEKSGERRRVWASCQVDGYTNMAGGHSFRLDKGQRMRFKVLHKVYDYKKRWGYHMCVGCGRCDDICPEYISFSNCINKLEKGMEEVE</sequence>
<dbReference type="EMBL" id="BOPZ01000001">
    <property type="protein sequence ID" value="GIM27508.1"/>
    <property type="molecule type" value="Genomic_DNA"/>
</dbReference>